<dbReference type="SUPFAM" id="SSF51445">
    <property type="entry name" value="(Trans)glycosidases"/>
    <property type="match status" value="1"/>
</dbReference>
<comment type="caution">
    <text evidence="9">The sequence shown here is derived from an EMBL/GenBank/DDBJ whole genome shotgun (WGS) entry which is preliminary data.</text>
</comment>
<dbReference type="Gene3D" id="2.60.40.1180">
    <property type="entry name" value="Golgi alpha-mannosidase II"/>
    <property type="match status" value="1"/>
</dbReference>
<dbReference type="GO" id="GO:0016139">
    <property type="term" value="P:glycoside catabolic process"/>
    <property type="evidence" value="ECO:0007669"/>
    <property type="project" value="TreeGrafter"/>
</dbReference>
<organism evidence="9 10">
    <name type="scientific">Chitinophaga varians</name>
    <dbReference type="NCBI Taxonomy" id="2202339"/>
    <lineage>
        <taxon>Bacteria</taxon>
        <taxon>Pseudomonadati</taxon>
        <taxon>Bacteroidota</taxon>
        <taxon>Chitinophagia</taxon>
        <taxon>Chitinophagales</taxon>
        <taxon>Chitinophagaceae</taxon>
        <taxon>Chitinophaga</taxon>
    </lineage>
</organism>
<comment type="function">
    <text evidence="1">Alpha-L-fucosidase is responsible for hydrolyzing the alpha-1,6-linked fucose joined to the reducing-end N-acetylglucosamine of the carbohydrate moieties of glycoproteins.</text>
</comment>
<keyword evidence="4 7" id="KW-0732">Signal</keyword>
<evidence type="ECO:0000313" key="9">
    <source>
        <dbReference type="EMBL" id="NLR62741.1"/>
    </source>
</evidence>
<keyword evidence="10" id="KW-1185">Reference proteome</keyword>
<dbReference type="GO" id="GO:0006004">
    <property type="term" value="P:fucose metabolic process"/>
    <property type="evidence" value="ECO:0007669"/>
    <property type="project" value="InterPro"/>
</dbReference>
<feature type="signal peptide" evidence="7">
    <location>
        <begin position="1"/>
        <end position="23"/>
    </location>
</feature>
<dbReference type="InterPro" id="IPR017853">
    <property type="entry name" value="GH"/>
</dbReference>
<dbReference type="GO" id="GO:0005764">
    <property type="term" value="C:lysosome"/>
    <property type="evidence" value="ECO:0007669"/>
    <property type="project" value="TreeGrafter"/>
</dbReference>
<keyword evidence="6" id="KW-0326">Glycosidase</keyword>
<dbReference type="PANTHER" id="PTHR10030">
    <property type="entry name" value="ALPHA-L-FUCOSIDASE"/>
    <property type="match status" value="1"/>
</dbReference>
<protein>
    <recommendedName>
        <fullName evidence="3">alpha-L-fucosidase</fullName>
        <ecNumber evidence="3">3.2.1.51</ecNumber>
    </recommendedName>
</protein>
<evidence type="ECO:0000256" key="1">
    <source>
        <dbReference type="ARBA" id="ARBA00004071"/>
    </source>
</evidence>
<proteinExistence type="inferred from homology"/>
<dbReference type="EMBL" id="JABAIA010000001">
    <property type="protein sequence ID" value="NLR62741.1"/>
    <property type="molecule type" value="Genomic_DNA"/>
</dbReference>
<evidence type="ECO:0000256" key="2">
    <source>
        <dbReference type="ARBA" id="ARBA00007951"/>
    </source>
</evidence>
<dbReference type="PANTHER" id="PTHR10030:SF37">
    <property type="entry name" value="ALPHA-L-FUCOSIDASE-RELATED"/>
    <property type="match status" value="1"/>
</dbReference>
<evidence type="ECO:0000256" key="3">
    <source>
        <dbReference type="ARBA" id="ARBA00012662"/>
    </source>
</evidence>
<dbReference type="Pfam" id="PF01120">
    <property type="entry name" value="Alpha_L_fucos"/>
    <property type="match status" value="1"/>
</dbReference>
<accession>A0A847RTM1</accession>
<dbReference type="Gene3D" id="3.20.20.80">
    <property type="entry name" value="Glycosidases"/>
    <property type="match status" value="1"/>
</dbReference>
<dbReference type="InterPro" id="IPR013780">
    <property type="entry name" value="Glyco_hydro_b"/>
</dbReference>
<feature type="chain" id="PRO_5032716838" description="alpha-L-fucosidase" evidence="7">
    <location>
        <begin position="24"/>
        <end position="480"/>
    </location>
</feature>
<dbReference type="InterPro" id="IPR000933">
    <property type="entry name" value="Glyco_hydro_29"/>
</dbReference>
<evidence type="ECO:0000256" key="5">
    <source>
        <dbReference type="ARBA" id="ARBA00022801"/>
    </source>
</evidence>
<evidence type="ECO:0000256" key="4">
    <source>
        <dbReference type="ARBA" id="ARBA00022729"/>
    </source>
</evidence>
<dbReference type="EC" id="3.2.1.51" evidence="3"/>
<name>A0A847RTM1_9BACT</name>
<sequence>MKKKMITGILTAACCTFLLQAIAQVQLPKKDTIALQHGAHRTGNRTDADMARWRSLRFGQFIHWGLYAIPGGEWNGKTYNGAAEWIRSWKEMPHEEYDKLYRQFNPVNFNPQQWAAQAKSMGAKYMIITTKHHDGFCLWPSKYSKYTIAATPWKKDLLGPMIDAYNKAGIDVHLYFSIIDWNHPDYRASLKNAADSAAGKRFQLFVKNQLAELLQRYPTIKGFWFDGTWDDSWKNDGAFSDELEQYLQSLHPGLVMGSRLRADEKGARHFDSNGRLMGDYEQGWERKLPATIEDVHGNDWEAVMTVPENQWGYHAKWTGHVKTVNEILEMLVKSVSLNGNFVLNFGPKADGTFRTEEQQLAAGIGQWMKVNGEAVYNGTYAGFEKQDWGYYIRKAGTDSVYMVVFNIPVSGSLRVKLPARTELTGASMLLGNTTLTPEWIGRNEYFLHLPGKTTDSPVVILLKTVTGENKDKGNFEKAKT</sequence>
<evidence type="ECO:0000313" key="10">
    <source>
        <dbReference type="Proteomes" id="UP000570474"/>
    </source>
</evidence>
<feature type="domain" description="Glycoside hydrolase family 29 N-terminal" evidence="8">
    <location>
        <begin position="48"/>
        <end position="373"/>
    </location>
</feature>
<evidence type="ECO:0000256" key="7">
    <source>
        <dbReference type="SAM" id="SignalP"/>
    </source>
</evidence>
<dbReference type="GO" id="GO:0004560">
    <property type="term" value="F:alpha-L-fucosidase activity"/>
    <property type="evidence" value="ECO:0007669"/>
    <property type="project" value="InterPro"/>
</dbReference>
<dbReference type="Proteomes" id="UP000570474">
    <property type="component" value="Unassembled WGS sequence"/>
</dbReference>
<dbReference type="RefSeq" id="WP_168868794.1">
    <property type="nucleotide sequence ID" value="NZ_JABAIA010000001.1"/>
</dbReference>
<keyword evidence="5" id="KW-0378">Hydrolase</keyword>
<reference evidence="9 10" key="1">
    <citation type="submission" date="2020-04" db="EMBL/GenBank/DDBJ databases">
        <authorList>
            <person name="Yin C."/>
        </authorList>
    </citation>
    <scope>NUCLEOTIDE SEQUENCE [LARGE SCALE GENOMIC DNA]</scope>
    <source>
        <strain evidence="9 10">Ae27</strain>
    </source>
</reference>
<dbReference type="InterPro" id="IPR057739">
    <property type="entry name" value="Glyco_hydro_29_N"/>
</dbReference>
<evidence type="ECO:0000259" key="8">
    <source>
        <dbReference type="Pfam" id="PF01120"/>
    </source>
</evidence>
<evidence type="ECO:0000256" key="6">
    <source>
        <dbReference type="ARBA" id="ARBA00023295"/>
    </source>
</evidence>
<gene>
    <name evidence="9" type="ORF">HGH92_00360</name>
</gene>
<dbReference type="InterPro" id="IPR016286">
    <property type="entry name" value="FUC_metazoa-typ"/>
</dbReference>
<dbReference type="AlphaFoldDB" id="A0A847RTM1"/>
<comment type="similarity">
    <text evidence="2">Belongs to the glycosyl hydrolase 29 family.</text>
</comment>
<dbReference type="SMART" id="SM00812">
    <property type="entry name" value="Alpha_L_fucos"/>
    <property type="match status" value="1"/>
</dbReference>
<dbReference type="PIRSF" id="PIRSF001092">
    <property type="entry name" value="Alpha-L-fucosidase"/>
    <property type="match status" value="1"/>
</dbReference>
<dbReference type="PRINTS" id="PR00741">
    <property type="entry name" value="GLHYDRLASE29"/>
</dbReference>